<dbReference type="GO" id="GO:0005975">
    <property type="term" value="P:carbohydrate metabolic process"/>
    <property type="evidence" value="ECO:0007669"/>
    <property type="project" value="InterPro"/>
</dbReference>
<dbReference type="CDD" id="cd07770">
    <property type="entry name" value="ASKHA_NBD_FGGY_GntK"/>
    <property type="match status" value="1"/>
</dbReference>
<dbReference type="Proteomes" id="UP000309117">
    <property type="component" value="Unassembled WGS sequence"/>
</dbReference>
<dbReference type="EMBL" id="SRYV01000008">
    <property type="protein sequence ID" value="TGY15604.1"/>
    <property type="molecule type" value="Genomic_DNA"/>
</dbReference>
<keyword evidence="3 4" id="KW-0418">Kinase</keyword>
<dbReference type="InterPro" id="IPR050406">
    <property type="entry name" value="FGGY_Carb_Kinase"/>
</dbReference>
<keyword evidence="2 4" id="KW-0808">Transferase</keyword>
<evidence type="ECO:0000256" key="4">
    <source>
        <dbReference type="RuleBase" id="RU003733"/>
    </source>
</evidence>
<dbReference type="InterPro" id="IPR043129">
    <property type="entry name" value="ATPase_NBD"/>
</dbReference>
<organism evidence="7 8">
    <name type="scientific">Lactobacillus intestinalis</name>
    <dbReference type="NCBI Taxonomy" id="151781"/>
    <lineage>
        <taxon>Bacteria</taxon>
        <taxon>Bacillati</taxon>
        <taxon>Bacillota</taxon>
        <taxon>Bacilli</taxon>
        <taxon>Lactobacillales</taxon>
        <taxon>Lactobacillaceae</taxon>
        <taxon>Lactobacillus</taxon>
    </lineage>
</organism>
<dbReference type="InterPro" id="IPR018483">
    <property type="entry name" value="Carb_kinase_FGGY_CS"/>
</dbReference>
<evidence type="ECO:0000313" key="8">
    <source>
        <dbReference type="Proteomes" id="UP000309117"/>
    </source>
</evidence>
<feature type="domain" description="Carbohydrate kinase FGGY N-terminal" evidence="5">
    <location>
        <begin position="3"/>
        <end position="242"/>
    </location>
</feature>
<dbReference type="Pfam" id="PF02782">
    <property type="entry name" value="FGGY_C"/>
    <property type="match status" value="1"/>
</dbReference>
<dbReference type="PROSITE" id="PS00445">
    <property type="entry name" value="FGGY_KINASES_2"/>
    <property type="match status" value="1"/>
</dbReference>
<evidence type="ECO:0000256" key="3">
    <source>
        <dbReference type="ARBA" id="ARBA00022777"/>
    </source>
</evidence>
<dbReference type="InterPro" id="IPR000577">
    <property type="entry name" value="Carb_kinase_FGGY"/>
</dbReference>
<dbReference type="InterPro" id="IPR018484">
    <property type="entry name" value="FGGY_N"/>
</dbReference>
<feature type="domain" description="Carbohydrate kinase FGGY C-terminal" evidence="6">
    <location>
        <begin position="253"/>
        <end position="432"/>
    </location>
</feature>
<gene>
    <name evidence="7" type="ORF">E5351_05485</name>
</gene>
<dbReference type="SUPFAM" id="SSF53067">
    <property type="entry name" value="Actin-like ATPase domain"/>
    <property type="match status" value="2"/>
</dbReference>
<reference evidence="7 8" key="1">
    <citation type="submission" date="2019-04" db="EMBL/GenBank/DDBJ databases">
        <title>Microbes associate with the intestines of laboratory mice.</title>
        <authorList>
            <person name="Navarre W."/>
            <person name="Wong E."/>
            <person name="Huang K."/>
            <person name="Tropini C."/>
            <person name="Ng K."/>
            <person name="Yu B."/>
        </authorList>
    </citation>
    <scope>NUCLEOTIDE SEQUENCE [LARGE SCALE GENOMIC DNA]</scope>
    <source>
        <strain evidence="7 8">NM61_E11</strain>
    </source>
</reference>
<dbReference type="AlphaFoldDB" id="A0A4S2BP12"/>
<name>A0A4S2BP12_9LACO</name>
<evidence type="ECO:0000259" key="5">
    <source>
        <dbReference type="Pfam" id="PF00370"/>
    </source>
</evidence>
<evidence type="ECO:0000313" key="7">
    <source>
        <dbReference type="EMBL" id="TGY15604.1"/>
    </source>
</evidence>
<dbReference type="Pfam" id="PF00370">
    <property type="entry name" value="FGGY_N"/>
    <property type="match status" value="1"/>
</dbReference>
<dbReference type="GO" id="GO:0016301">
    <property type="term" value="F:kinase activity"/>
    <property type="evidence" value="ECO:0007669"/>
    <property type="project" value="UniProtKB-KW"/>
</dbReference>
<evidence type="ECO:0000256" key="2">
    <source>
        <dbReference type="ARBA" id="ARBA00022679"/>
    </source>
</evidence>
<dbReference type="Gene3D" id="3.30.420.40">
    <property type="match status" value="2"/>
</dbReference>
<accession>A0A4S2BP12</accession>
<evidence type="ECO:0000259" key="6">
    <source>
        <dbReference type="Pfam" id="PF02782"/>
    </source>
</evidence>
<dbReference type="PIRSF" id="PIRSF000538">
    <property type="entry name" value="GlpK"/>
    <property type="match status" value="1"/>
</dbReference>
<comment type="caution">
    <text evidence="7">The sequence shown here is derived from an EMBL/GenBank/DDBJ whole genome shotgun (WGS) entry which is preliminary data.</text>
</comment>
<protein>
    <submittedName>
        <fullName evidence="7">Gluconate kinase</fullName>
    </submittedName>
</protein>
<dbReference type="PANTHER" id="PTHR43095:SF2">
    <property type="entry name" value="GLUCONOKINASE"/>
    <property type="match status" value="1"/>
</dbReference>
<dbReference type="RefSeq" id="WP_004045513.1">
    <property type="nucleotide sequence ID" value="NZ_AQFR02000003.1"/>
</dbReference>
<dbReference type="InterPro" id="IPR018485">
    <property type="entry name" value="FGGY_C"/>
</dbReference>
<dbReference type="PROSITE" id="PS00933">
    <property type="entry name" value="FGGY_KINASES_1"/>
    <property type="match status" value="1"/>
</dbReference>
<proteinExistence type="inferred from homology"/>
<evidence type="ECO:0000256" key="1">
    <source>
        <dbReference type="ARBA" id="ARBA00009156"/>
    </source>
</evidence>
<dbReference type="PANTHER" id="PTHR43095">
    <property type="entry name" value="SUGAR KINASE"/>
    <property type="match status" value="1"/>
</dbReference>
<dbReference type="GO" id="GO:0016773">
    <property type="term" value="F:phosphotransferase activity, alcohol group as acceptor"/>
    <property type="evidence" value="ECO:0007669"/>
    <property type="project" value="InterPro"/>
</dbReference>
<comment type="similarity">
    <text evidence="1 4">Belongs to the FGGY kinase family.</text>
</comment>
<sequence>MKYIIGIDVGTTATKGVLYDENGQKVASAQRGYPLIQEKMDQAEEDPKLIFDAVQDVIFSLSQKRKITAISWSSQMHSLIGLDENKELLTNSLTWADNRAKNVVKKAKADGLAQKIYQQTGMPIHPMAPVYKLFWLKQEKPKIFSRVKYWLGIKEYLIYRLTGKLVEDLSMAAGTGLLNLKTLTWDQELLSQVGITEKVLPKLVKSSDIVGSVKEEYRQKLDLDENTKVIAGASDGYLSTIGVGAIDEADFAMNVGTSGGVRCLAKKSIIDKKAQFFCYPADQGYLIGGPVNNGGIVFEWARKVLLGPNESAEDFLTLAQSAPVGSRGLIFHPYLGGERAPIWDANARGSFVGLTRSHTKAEMARSVIEGIIFNLYDASHAIIQSAGKPHAIRITGGFVQSDFVRQMLADVYNLPIIAMKNSEGGTLAAMFLGKQALGLSPDLSGIRKFTSEEKVYFPNPENVVRYQKILPVYREIENDLAKSYEKLAYLQNKLQ</sequence>